<reference evidence="2" key="1">
    <citation type="journal article" date="2019" name="Int. J. Syst. Evol. Microbiol.">
        <title>The Global Catalogue of Microorganisms (GCM) 10K type strain sequencing project: providing services to taxonomists for standard genome sequencing and annotation.</title>
        <authorList>
            <consortium name="The Broad Institute Genomics Platform"/>
            <consortium name="The Broad Institute Genome Sequencing Center for Infectious Disease"/>
            <person name="Wu L."/>
            <person name="Ma J."/>
        </authorList>
    </citation>
    <scope>NUCLEOTIDE SEQUENCE [LARGE SCALE GENOMIC DNA]</scope>
    <source>
        <strain evidence="2">CCUG 61889</strain>
    </source>
</reference>
<dbReference type="EMBL" id="JBHRZT010000016">
    <property type="protein sequence ID" value="MFC3882437.1"/>
    <property type="molecule type" value="Genomic_DNA"/>
</dbReference>
<keyword evidence="2" id="KW-1185">Reference proteome</keyword>
<name>A0ABV8AWR3_9BACI</name>
<accession>A0ABV8AWR3</accession>
<proteinExistence type="predicted"/>
<sequence length="84" mass="9776">MAKMKPIVDKGDDPMNKDKLLKNFQNASRGNFFSIEVPKATKEDENKIEELVTELEREGKIKLRECVQREYSVYLHGIIKYASE</sequence>
<organism evidence="1 2">
    <name type="scientific">Bacillus songklensis</name>
    <dbReference type="NCBI Taxonomy" id="1069116"/>
    <lineage>
        <taxon>Bacteria</taxon>
        <taxon>Bacillati</taxon>
        <taxon>Bacillota</taxon>
        <taxon>Bacilli</taxon>
        <taxon>Bacillales</taxon>
        <taxon>Bacillaceae</taxon>
        <taxon>Bacillus</taxon>
    </lineage>
</organism>
<dbReference type="RefSeq" id="WP_377911959.1">
    <property type="nucleotide sequence ID" value="NZ_JBHRZT010000016.1"/>
</dbReference>
<protein>
    <submittedName>
        <fullName evidence="1">Uncharacterized protein</fullName>
    </submittedName>
</protein>
<comment type="caution">
    <text evidence="1">The sequence shown here is derived from an EMBL/GenBank/DDBJ whole genome shotgun (WGS) entry which is preliminary data.</text>
</comment>
<dbReference type="Proteomes" id="UP001595752">
    <property type="component" value="Unassembled WGS sequence"/>
</dbReference>
<evidence type="ECO:0000313" key="2">
    <source>
        <dbReference type="Proteomes" id="UP001595752"/>
    </source>
</evidence>
<evidence type="ECO:0000313" key="1">
    <source>
        <dbReference type="EMBL" id="MFC3882437.1"/>
    </source>
</evidence>
<gene>
    <name evidence="1" type="ORF">ACFOU2_02530</name>
</gene>